<keyword evidence="2" id="KW-1185">Reference proteome</keyword>
<proteinExistence type="predicted"/>
<evidence type="ECO:0000313" key="2">
    <source>
        <dbReference type="Proteomes" id="UP000244906"/>
    </source>
</evidence>
<dbReference type="AlphaFoldDB" id="A0A2V1H289"/>
<organism evidence="1 2">
    <name type="scientific">Pelagibaculum spongiae</name>
    <dbReference type="NCBI Taxonomy" id="2080658"/>
    <lineage>
        <taxon>Bacteria</taxon>
        <taxon>Pseudomonadati</taxon>
        <taxon>Pseudomonadota</taxon>
        <taxon>Gammaproteobacteria</taxon>
        <taxon>Oceanospirillales</taxon>
        <taxon>Pelagibaculum</taxon>
    </lineage>
</organism>
<accession>A0A2V1H289</accession>
<comment type="caution">
    <text evidence="1">The sequence shown here is derived from an EMBL/GenBank/DDBJ whole genome shotgun (WGS) entry which is preliminary data.</text>
</comment>
<dbReference type="EMBL" id="QDDL01000001">
    <property type="protein sequence ID" value="PVZ72080.1"/>
    <property type="molecule type" value="Genomic_DNA"/>
</dbReference>
<dbReference type="RefSeq" id="WP_116685664.1">
    <property type="nucleotide sequence ID" value="NZ_CAWNYD010000001.1"/>
</dbReference>
<gene>
    <name evidence="1" type="ORF">DC094_03415</name>
</gene>
<name>A0A2V1H289_9GAMM</name>
<sequence>MRLFKGLLAIAAIAFFVHQIINPSAIIEHADGILVPGKPLQTATSAKPFSYGSHKINPLADLSVTALVVAKKDDYQDQMASLLPVDLGLTWGELSDSKLLNNFSFVQKDRKMFIRYPKKLSKLRINFTELYANMHVVPANEQVAKILKKITVGDIIEMEGQLIEVDTLFWSAASSLSRTDKGDMACEILWIKRLEIITEKNNFL</sequence>
<reference evidence="1 2" key="1">
    <citation type="submission" date="2018-04" db="EMBL/GenBank/DDBJ databases">
        <title>Thalassorhabdus spongiae gen. nov., sp. nov., isolated from a marine sponge in South-West Iceland.</title>
        <authorList>
            <person name="Knobloch S."/>
            <person name="Daussin A."/>
            <person name="Johannsson R."/>
            <person name="Marteinsson V.T."/>
        </authorList>
    </citation>
    <scope>NUCLEOTIDE SEQUENCE [LARGE SCALE GENOMIC DNA]</scope>
    <source>
        <strain evidence="1 2">Hp12</strain>
    </source>
</reference>
<dbReference type="Proteomes" id="UP000244906">
    <property type="component" value="Unassembled WGS sequence"/>
</dbReference>
<protein>
    <submittedName>
        <fullName evidence="1">Uncharacterized protein</fullName>
    </submittedName>
</protein>
<evidence type="ECO:0000313" key="1">
    <source>
        <dbReference type="EMBL" id="PVZ72080.1"/>
    </source>
</evidence>
<dbReference type="OrthoDB" id="6706661at2"/>